<proteinExistence type="predicted"/>
<sequence length="191" mass="21919">MQYYQEITLLPDEGSSVNFLWGKVFTAVHIALADLKNTQGITNIAVSFPEYGETSLGTKLRILAEDEHLLEMLNIKGVLRRFADYADIGKIKKIPYKKIKGYAVYSRYQPDSSVHQKARRYSQRHPDTSYEQALQIMKSKNRATQLPYIQMCSMTNHNPFRLFIKRTKAEPGEKNHFGSYGLSPHSAVPEF</sequence>
<dbReference type="EMBL" id="CP029462">
    <property type="protein sequence ID" value="AXL20228.1"/>
    <property type="molecule type" value="Genomic_DNA"/>
</dbReference>
<dbReference type="RefSeq" id="WP_107196818.1">
    <property type="nucleotide sequence ID" value="NZ_CALYAU010000016.1"/>
</dbReference>
<organism evidence="1 2">
    <name type="scientific">Megasphaera stantonii</name>
    <dbReference type="NCBI Taxonomy" id="2144175"/>
    <lineage>
        <taxon>Bacteria</taxon>
        <taxon>Bacillati</taxon>
        <taxon>Bacillota</taxon>
        <taxon>Negativicutes</taxon>
        <taxon>Veillonellales</taxon>
        <taxon>Veillonellaceae</taxon>
        <taxon>Megasphaera</taxon>
    </lineage>
</organism>
<dbReference type="Proteomes" id="UP000254337">
    <property type="component" value="Chromosome"/>
</dbReference>
<dbReference type="OrthoDB" id="259831at2"/>
<dbReference type="NCBIfam" id="TIGR02563">
    <property type="entry name" value="cas_Csy4"/>
    <property type="match status" value="1"/>
</dbReference>
<dbReference type="InterPro" id="IPR013396">
    <property type="entry name" value="CRISPR-assoc_prot_Csy4"/>
</dbReference>
<reference evidence="1 2" key="1">
    <citation type="submission" date="2018-05" db="EMBL/GenBank/DDBJ databases">
        <title>Complete genome sequence of Megasphaera sp. AJH120T, isolated from the ceca of a chicken.</title>
        <authorList>
            <person name="Maki J."/>
            <person name="Looft T."/>
        </authorList>
    </citation>
    <scope>NUCLEOTIDE SEQUENCE [LARGE SCALE GENOMIC DNA]</scope>
    <source>
        <strain evidence="1 2">AJH120</strain>
    </source>
</reference>
<gene>
    <name evidence="1" type="primary">cas6f</name>
    <name evidence="1" type="ORF">DKB62_00820</name>
</gene>
<evidence type="ECO:0000313" key="2">
    <source>
        <dbReference type="Proteomes" id="UP000254337"/>
    </source>
</evidence>
<dbReference type="Pfam" id="PF09618">
    <property type="entry name" value="Cas_Csy4"/>
    <property type="match status" value="1"/>
</dbReference>
<accession>A0A346AWI5</accession>
<dbReference type="GO" id="GO:0004519">
    <property type="term" value="F:endonuclease activity"/>
    <property type="evidence" value="ECO:0007669"/>
    <property type="project" value="InterPro"/>
</dbReference>
<keyword evidence="2" id="KW-1185">Reference proteome</keyword>
<protein>
    <submittedName>
        <fullName evidence="1">Type I-F CRISPR-associated endoribonuclease Cas6/Csy4</fullName>
    </submittedName>
</protein>
<dbReference type="InterPro" id="IPR042564">
    <property type="entry name" value="CRISPR-Cas6/Csy4_sf"/>
</dbReference>
<dbReference type="AlphaFoldDB" id="A0A346AWI5"/>
<dbReference type="GO" id="GO:0043571">
    <property type="term" value="P:maintenance of CRISPR repeat elements"/>
    <property type="evidence" value="ECO:0007669"/>
    <property type="project" value="InterPro"/>
</dbReference>
<evidence type="ECO:0000313" key="1">
    <source>
        <dbReference type="EMBL" id="AXL20228.1"/>
    </source>
</evidence>
<dbReference type="Gene3D" id="3.30.70.2540">
    <property type="entry name" value="CRISPR-associated endoribonuclease Cas6/Csy4"/>
    <property type="match status" value="1"/>
</dbReference>
<dbReference type="KEGG" id="meg:DKB62_00820"/>
<name>A0A346AWI5_9FIRM</name>